<dbReference type="InterPro" id="IPR011763">
    <property type="entry name" value="COA_CT_C"/>
</dbReference>
<dbReference type="PANTHER" id="PTHR42853:SF3">
    <property type="entry name" value="ACETYL-COENZYME A CARBOXYLASE CARBOXYL TRANSFERASE SUBUNIT ALPHA, CHLOROPLASTIC"/>
    <property type="match status" value="1"/>
</dbReference>
<dbReference type="GO" id="GO:0003989">
    <property type="term" value="F:acetyl-CoA carboxylase activity"/>
    <property type="evidence" value="ECO:0007669"/>
    <property type="project" value="InterPro"/>
</dbReference>
<comment type="catalytic activity">
    <reaction evidence="10">
        <text>N(6)-carboxybiotinyl-L-lysyl-[protein] + acetyl-CoA = N(6)-biotinyl-L-lysyl-[protein] + malonyl-CoA</text>
        <dbReference type="Rhea" id="RHEA:54728"/>
        <dbReference type="Rhea" id="RHEA-COMP:10505"/>
        <dbReference type="Rhea" id="RHEA-COMP:10506"/>
        <dbReference type="ChEBI" id="CHEBI:57288"/>
        <dbReference type="ChEBI" id="CHEBI:57384"/>
        <dbReference type="ChEBI" id="CHEBI:83144"/>
        <dbReference type="ChEBI" id="CHEBI:83145"/>
        <dbReference type="EC" id="2.1.3.15"/>
    </reaction>
</comment>
<proteinExistence type="predicted"/>
<organism evidence="12">
    <name type="scientific">marine sediment metagenome</name>
    <dbReference type="NCBI Taxonomy" id="412755"/>
    <lineage>
        <taxon>unclassified sequences</taxon>
        <taxon>metagenomes</taxon>
        <taxon>ecological metagenomes</taxon>
    </lineage>
</organism>
<keyword evidence="6" id="KW-0276">Fatty acid metabolism</keyword>
<dbReference type="InterPro" id="IPR029045">
    <property type="entry name" value="ClpP/crotonase-like_dom_sf"/>
</dbReference>
<dbReference type="GO" id="GO:0009317">
    <property type="term" value="C:acetyl-CoA carboxylase complex"/>
    <property type="evidence" value="ECO:0007669"/>
    <property type="project" value="InterPro"/>
</dbReference>
<dbReference type="SUPFAM" id="SSF52096">
    <property type="entry name" value="ClpP/crotonase"/>
    <property type="match status" value="1"/>
</dbReference>
<keyword evidence="7" id="KW-0067">ATP-binding</keyword>
<dbReference type="GO" id="GO:0016743">
    <property type="term" value="F:carboxyl- or carbamoyltransferase activity"/>
    <property type="evidence" value="ECO:0007669"/>
    <property type="project" value="InterPro"/>
</dbReference>
<name>A0A0F9ECZ5_9ZZZZ</name>
<evidence type="ECO:0000256" key="4">
    <source>
        <dbReference type="ARBA" id="ARBA00022679"/>
    </source>
</evidence>
<dbReference type="AlphaFoldDB" id="A0A0F9ECZ5"/>
<evidence type="ECO:0000259" key="11">
    <source>
        <dbReference type="PROSITE" id="PS50989"/>
    </source>
</evidence>
<evidence type="ECO:0000256" key="6">
    <source>
        <dbReference type="ARBA" id="ARBA00022832"/>
    </source>
</evidence>
<keyword evidence="4" id="KW-0808">Transferase</keyword>
<feature type="domain" description="CoA carboxyltransferase C-terminal" evidence="11">
    <location>
        <begin position="1"/>
        <end position="92"/>
    </location>
</feature>
<evidence type="ECO:0000256" key="7">
    <source>
        <dbReference type="ARBA" id="ARBA00022840"/>
    </source>
</evidence>
<feature type="non-terminal residue" evidence="12">
    <location>
        <position position="1"/>
    </location>
</feature>
<accession>A0A0F9ECZ5</accession>
<evidence type="ECO:0000256" key="5">
    <source>
        <dbReference type="ARBA" id="ARBA00022741"/>
    </source>
</evidence>
<gene>
    <name evidence="12" type="ORF">LCGC14_2089730</name>
</gene>
<evidence type="ECO:0000256" key="9">
    <source>
        <dbReference type="ARBA" id="ARBA00023160"/>
    </source>
</evidence>
<dbReference type="EMBL" id="LAZR01025425">
    <property type="protein sequence ID" value="KKL71953.1"/>
    <property type="molecule type" value="Genomic_DNA"/>
</dbReference>
<dbReference type="GO" id="GO:0005524">
    <property type="term" value="F:ATP binding"/>
    <property type="evidence" value="ECO:0007669"/>
    <property type="project" value="UniProtKB-KW"/>
</dbReference>
<evidence type="ECO:0000256" key="1">
    <source>
        <dbReference type="ARBA" id="ARBA00004956"/>
    </source>
</evidence>
<dbReference type="Pfam" id="PF03255">
    <property type="entry name" value="ACCA"/>
    <property type="match status" value="1"/>
</dbReference>
<dbReference type="InterPro" id="IPR001095">
    <property type="entry name" value="Acetyl_CoA_COase_a_su"/>
</dbReference>
<reference evidence="12" key="1">
    <citation type="journal article" date="2015" name="Nature">
        <title>Complex archaea that bridge the gap between prokaryotes and eukaryotes.</title>
        <authorList>
            <person name="Spang A."/>
            <person name="Saw J.H."/>
            <person name="Jorgensen S.L."/>
            <person name="Zaremba-Niedzwiedzka K."/>
            <person name="Martijn J."/>
            <person name="Lind A.E."/>
            <person name="van Eijk R."/>
            <person name="Schleper C."/>
            <person name="Guy L."/>
            <person name="Ettema T.J."/>
        </authorList>
    </citation>
    <scope>NUCLEOTIDE SEQUENCE</scope>
</reference>
<evidence type="ECO:0000256" key="10">
    <source>
        <dbReference type="ARBA" id="ARBA00049152"/>
    </source>
</evidence>
<sequence>HGDRRFADDKAICGGLGRIGTEKIVLVAQHKGRNTKEKLECNFGMAHPEGFRKALRVMKLAEKFHMPVVTLIDTQGAYPGVRQRGGTKRPSR</sequence>
<keyword evidence="5" id="KW-0547">Nucleotide-binding</keyword>
<protein>
    <recommendedName>
        <fullName evidence="2">acetyl-CoA carboxytransferase</fullName>
        <ecNumber evidence="2">2.1.3.15</ecNumber>
    </recommendedName>
</protein>
<comment type="caution">
    <text evidence="12">The sequence shown here is derived from an EMBL/GenBank/DDBJ whole genome shotgun (WGS) entry which is preliminary data.</text>
</comment>
<dbReference type="UniPathway" id="UPA00655">
    <property type="reaction ID" value="UER00711"/>
</dbReference>
<dbReference type="PANTHER" id="PTHR42853">
    <property type="entry name" value="ACETYL-COENZYME A CARBOXYLASE CARBOXYL TRANSFERASE SUBUNIT ALPHA"/>
    <property type="match status" value="1"/>
</dbReference>
<dbReference type="GO" id="GO:2001295">
    <property type="term" value="P:malonyl-CoA biosynthetic process"/>
    <property type="evidence" value="ECO:0007669"/>
    <property type="project" value="UniProtKB-UniPathway"/>
</dbReference>
<keyword evidence="3" id="KW-0444">Lipid biosynthesis</keyword>
<dbReference type="GO" id="GO:0006633">
    <property type="term" value="P:fatty acid biosynthetic process"/>
    <property type="evidence" value="ECO:0007669"/>
    <property type="project" value="UniProtKB-KW"/>
</dbReference>
<evidence type="ECO:0000256" key="2">
    <source>
        <dbReference type="ARBA" id="ARBA00011883"/>
    </source>
</evidence>
<keyword evidence="9" id="KW-0275">Fatty acid biosynthesis</keyword>
<comment type="pathway">
    <text evidence="1">Lipid metabolism; malonyl-CoA biosynthesis; malonyl-CoA from acetyl-CoA: step 1/1.</text>
</comment>
<evidence type="ECO:0000256" key="8">
    <source>
        <dbReference type="ARBA" id="ARBA00023098"/>
    </source>
</evidence>
<dbReference type="PROSITE" id="PS50989">
    <property type="entry name" value="COA_CT_CTER"/>
    <property type="match status" value="1"/>
</dbReference>
<keyword evidence="8" id="KW-0443">Lipid metabolism</keyword>
<dbReference type="PRINTS" id="PR01069">
    <property type="entry name" value="ACCCTRFRASEA"/>
</dbReference>
<dbReference type="Gene3D" id="3.90.226.10">
    <property type="entry name" value="2-enoyl-CoA Hydratase, Chain A, domain 1"/>
    <property type="match status" value="1"/>
</dbReference>
<evidence type="ECO:0000256" key="3">
    <source>
        <dbReference type="ARBA" id="ARBA00022516"/>
    </source>
</evidence>
<dbReference type="EC" id="2.1.3.15" evidence="2"/>
<evidence type="ECO:0000313" key="12">
    <source>
        <dbReference type="EMBL" id="KKL71953.1"/>
    </source>
</evidence>